<organism evidence="1">
    <name type="scientific">freshwater metagenome</name>
    <dbReference type="NCBI Taxonomy" id="449393"/>
    <lineage>
        <taxon>unclassified sequences</taxon>
        <taxon>metagenomes</taxon>
        <taxon>ecological metagenomes</taxon>
    </lineage>
</organism>
<gene>
    <name evidence="1" type="ORF">UFOPK4171_00039</name>
</gene>
<protein>
    <submittedName>
        <fullName evidence="1">Unannotated protein</fullName>
    </submittedName>
</protein>
<name>A0A6J5YUT7_9ZZZZ</name>
<dbReference type="EMBL" id="CAESAM010000001">
    <property type="protein sequence ID" value="CAB4331700.1"/>
    <property type="molecule type" value="Genomic_DNA"/>
</dbReference>
<proteinExistence type="predicted"/>
<evidence type="ECO:0000313" key="1">
    <source>
        <dbReference type="EMBL" id="CAB4331700.1"/>
    </source>
</evidence>
<dbReference type="AlphaFoldDB" id="A0A6J5YUT7"/>
<accession>A0A6J5YUT7</accession>
<reference evidence="1" key="1">
    <citation type="submission" date="2020-05" db="EMBL/GenBank/DDBJ databases">
        <authorList>
            <person name="Chiriac C."/>
            <person name="Salcher M."/>
            <person name="Ghai R."/>
            <person name="Kavagutti S V."/>
        </authorList>
    </citation>
    <scope>NUCLEOTIDE SEQUENCE</scope>
</reference>
<sequence length="98" mass="10285">MISNLIRSQSADNLLASFSEAVVKLSTFAINSAFADPRTKSIISLNADNLPKEPALNFSAASLRSFICSNSLSADANSFLAFSNWESSPGSAAPTLAI</sequence>